<evidence type="ECO:0000256" key="1">
    <source>
        <dbReference type="SAM" id="MobiDB-lite"/>
    </source>
</evidence>
<evidence type="ECO:0000313" key="3">
    <source>
        <dbReference type="Proteomes" id="UP001371456"/>
    </source>
</evidence>
<proteinExistence type="predicted"/>
<dbReference type="Proteomes" id="UP001371456">
    <property type="component" value="Unassembled WGS sequence"/>
</dbReference>
<dbReference type="AlphaFoldDB" id="A0AAN8Y3C7"/>
<accession>A0AAN8Y3C7</accession>
<reference evidence="2 3" key="1">
    <citation type="submission" date="2024-02" db="EMBL/GenBank/DDBJ databases">
        <title>de novo genome assembly of Solanum bulbocastanum strain 11H21.</title>
        <authorList>
            <person name="Hosaka A.J."/>
        </authorList>
    </citation>
    <scope>NUCLEOTIDE SEQUENCE [LARGE SCALE GENOMIC DNA]</scope>
    <source>
        <tissue evidence="2">Young leaves</tissue>
    </source>
</reference>
<dbReference type="InterPro" id="IPR004242">
    <property type="entry name" value="Transposase_21"/>
</dbReference>
<sequence length="159" mass="18289">MNVFPNSRNIETTRATPPIENPIELLVNEAFGGLRHEDVDVGPSPEDDVNAETCKYCHTSRWKPEKKSNTDHTPTTKHMRWHTENDNKDGTLQYPRDGEAWKKFDTTFSEFSSDPRNVRLGLASDGFNPFGTMSTSHRICFLTLHYPDHRLLGHFKFLV</sequence>
<keyword evidence="3" id="KW-1185">Reference proteome</keyword>
<protein>
    <submittedName>
        <fullName evidence="2">Uncharacterized protein</fullName>
    </submittedName>
</protein>
<gene>
    <name evidence="2" type="ORF">RDI58_024913</name>
</gene>
<dbReference type="EMBL" id="JBANQN010000010">
    <property type="protein sequence ID" value="KAK6778195.1"/>
    <property type="molecule type" value="Genomic_DNA"/>
</dbReference>
<organism evidence="2 3">
    <name type="scientific">Solanum bulbocastanum</name>
    <name type="common">Wild potato</name>
    <dbReference type="NCBI Taxonomy" id="147425"/>
    <lineage>
        <taxon>Eukaryota</taxon>
        <taxon>Viridiplantae</taxon>
        <taxon>Streptophyta</taxon>
        <taxon>Embryophyta</taxon>
        <taxon>Tracheophyta</taxon>
        <taxon>Spermatophyta</taxon>
        <taxon>Magnoliopsida</taxon>
        <taxon>eudicotyledons</taxon>
        <taxon>Gunneridae</taxon>
        <taxon>Pentapetalae</taxon>
        <taxon>asterids</taxon>
        <taxon>lamiids</taxon>
        <taxon>Solanales</taxon>
        <taxon>Solanaceae</taxon>
        <taxon>Solanoideae</taxon>
        <taxon>Solaneae</taxon>
        <taxon>Solanum</taxon>
    </lineage>
</organism>
<dbReference type="Pfam" id="PF02992">
    <property type="entry name" value="Transposase_21"/>
    <property type="match status" value="1"/>
</dbReference>
<feature type="region of interest" description="Disordered" evidence="1">
    <location>
        <begin position="63"/>
        <end position="94"/>
    </location>
</feature>
<evidence type="ECO:0000313" key="2">
    <source>
        <dbReference type="EMBL" id="KAK6778195.1"/>
    </source>
</evidence>
<name>A0AAN8Y3C7_SOLBU</name>
<comment type="caution">
    <text evidence="2">The sequence shown here is derived from an EMBL/GenBank/DDBJ whole genome shotgun (WGS) entry which is preliminary data.</text>
</comment>